<comment type="subcellular location">
    <subcellularLocation>
        <location evidence="1">Membrane</location>
        <topology evidence="1">Multi-pass membrane protein</topology>
    </subcellularLocation>
</comment>
<evidence type="ECO:0000313" key="6">
    <source>
        <dbReference type="EMBL" id="GHI85395.1"/>
    </source>
</evidence>
<dbReference type="GO" id="GO:0032259">
    <property type="term" value="P:methylation"/>
    <property type="evidence" value="ECO:0007669"/>
    <property type="project" value="UniProtKB-KW"/>
</dbReference>
<dbReference type="Gene3D" id="1.20.120.1630">
    <property type="match status" value="1"/>
</dbReference>
<dbReference type="AlphaFoldDB" id="A0A919GW32"/>
<evidence type="ECO:0000256" key="2">
    <source>
        <dbReference type="ARBA" id="ARBA00022692"/>
    </source>
</evidence>
<evidence type="ECO:0000256" key="1">
    <source>
        <dbReference type="ARBA" id="ARBA00004141"/>
    </source>
</evidence>
<keyword evidence="6" id="KW-0808">Transferase</keyword>
<dbReference type="PANTHER" id="PTHR43847:SF1">
    <property type="entry name" value="BLL3993 PROTEIN"/>
    <property type="match status" value="1"/>
</dbReference>
<dbReference type="OrthoDB" id="7203053at2"/>
<dbReference type="GO" id="GO:0016020">
    <property type="term" value="C:membrane"/>
    <property type="evidence" value="ECO:0007669"/>
    <property type="project" value="UniProtKB-SubCell"/>
</dbReference>
<evidence type="ECO:0000256" key="4">
    <source>
        <dbReference type="ARBA" id="ARBA00023136"/>
    </source>
</evidence>
<keyword evidence="3 5" id="KW-1133">Transmembrane helix</keyword>
<evidence type="ECO:0000256" key="3">
    <source>
        <dbReference type="ARBA" id="ARBA00022989"/>
    </source>
</evidence>
<evidence type="ECO:0000313" key="7">
    <source>
        <dbReference type="Proteomes" id="UP000600026"/>
    </source>
</evidence>
<dbReference type="Pfam" id="PF04140">
    <property type="entry name" value="ICMT"/>
    <property type="match status" value="1"/>
</dbReference>
<reference evidence="6" key="1">
    <citation type="submission" date="2020-09" db="EMBL/GenBank/DDBJ databases">
        <title>Whole genome shotgun sequence of Streptomyces xanthophaeus NBRC 12829.</title>
        <authorList>
            <person name="Komaki H."/>
            <person name="Tamura T."/>
        </authorList>
    </citation>
    <scope>NUCLEOTIDE SEQUENCE</scope>
    <source>
        <strain evidence="6">NBRC 12829</strain>
    </source>
</reference>
<dbReference type="InterPro" id="IPR007269">
    <property type="entry name" value="ICMT_MeTrfase"/>
</dbReference>
<organism evidence="6 7">
    <name type="scientific">Streptomyces xanthophaeus</name>
    <dbReference type="NCBI Taxonomy" id="67385"/>
    <lineage>
        <taxon>Bacteria</taxon>
        <taxon>Bacillati</taxon>
        <taxon>Actinomycetota</taxon>
        <taxon>Actinomycetes</taxon>
        <taxon>Kitasatosporales</taxon>
        <taxon>Streptomycetaceae</taxon>
        <taxon>Streptomyces</taxon>
    </lineage>
</organism>
<dbReference type="InterPro" id="IPR052527">
    <property type="entry name" value="Metal_cation-efflux_comp"/>
</dbReference>
<keyword evidence="6" id="KW-0489">Methyltransferase</keyword>
<dbReference type="EMBL" id="BNEE01000006">
    <property type="protein sequence ID" value="GHI85395.1"/>
    <property type="molecule type" value="Genomic_DNA"/>
</dbReference>
<dbReference type="GO" id="GO:0004671">
    <property type="term" value="F:protein C-terminal S-isoprenylcysteine carboxyl O-methyltransferase activity"/>
    <property type="evidence" value="ECO:0007669"/>
    <property type="project" value="InterPro"/>
</dbReference>
<gene>
    <name evidence="6" type="ORF">Sxan_27590</name>
</gene>
<dbReference type="PANTHER" id="PTHR43847">
    <property type="entry name" value="BLL3993 PROTEIN"/>
    <property type="match status" value="1"/>
</dbReference>
<protein>
    <submittedName>
        <fullName evidence="6">Isoprenylcysteine carboxyl methyltransferase</fullName>
    </submittedName>
</protein>
<dbReference type="RefSeq" id="WP_051858982.1">
    <property type="nucleotide sequence ID" value="NZ_BNEE01000006.1"/>
</dbReference>
<keyword evidence="4 5" id="KW-0472">Membrane</keyword>
<feature type="transmembrane region" description="Helical" evidence="5">
    <location>
        <begin position="55"/>
        <end position="75"/>
    </location>
</feature>
<sequence length="197" mass="21123">MPTTSLTPSLPSSTTWYLLLVGLVVAERLAELVTARRHAAWSLARGGREHGRGHYPAMVALHTALLVGCVVEPLFLDRPFLPAVGWPALALALAAQGLRWWCIASLGPRWNTRVIVVPGLPLVERGPYRLLRHPNYVAVVVEGAALPLVHSAWVTALGFTALNLVLLRVRIDCEEAALTETGRLRAAASAPGAGAAR</sequence>
<name>A0A919GW32_9ACTN</name>
<keyword evidence="2 5" id="KW-0812">Transmembrane</keyword>
<feature type="transmembrane region" description="Helical" evidence="5">
    <location>
        <begin position="15"/>
        <end position="34"/>
    </location>
</feature>
<accession>A0A919GW32</accession>
<proteinExistence type="predicted"/>
<dbReference type="Proteomes" id="UP000600026">
    <property type="component" value="Unassembled WGS sequence"/>
</dbReference>
<dbReference type="GeneID" id="96807551"/>
<comment type="caution">
    <text evidence="6">The sequence shown here is derived from an EMBL/GenBank/DDBJ whole genome shotgun (WGS) entry which is preliminary data.</text>
</comment>
<evidence type="ECO:0000256" key="5">
    <source>
        <dbReference type="SAM" id="Phobius"/>
    </source>
</evidence>
<keyword evidence="7" id="KW-1185">Reference proteome</keyword>